<dbReference type="AlphaFoldDB" id="A0AAD9KC18"/>
<dbReference type="EMBL" id="JAODUP010000013">
    <property type="protein sequence ID" value="KAK2168888.1"/>
    <property type="molecule type" value="Genomic_DNA"/>
</dbReference>
<feature type="region of interest" description="Disordered" evidence="2">
    <location>
        <begin position="55"/>
        <end position="76"/>
    </location>
</feature>
<keyword evidence="4" id="KW-1185">Reference proteome</keyword>
<evidence type="ECO:0000256" key="1">
    <source>
        <dbReference type="SAM" id="Coils"/>
    </source>
</evidence>
<comment type="caution">
    <text evidence="3">The sequence shown here is derived from an EMBL/GenBank/DDBJ whole genome shotgun (WGS) entry which is preliminary data.</text>
</comment>
<dbReference type="Proteomes" id="UP001208570">
    <property type="component" value="Unassembled WGS sequence"/>
</dbReference>
<keyword evidence="1" id="KW-0175">Coiled coil</keyword>
<evidence type="ECO:0000313" key="3">
    <source>
        <dbReference type="EMBL" id="KAK2168888.1"/>
    </source>
</evidence>
<evidence type="ECO:0000256" key="2">
    <source>
        <dbReference type="SAM" id="MobiDB-lite"/>
    </source>
</evidence>
<reference evidence="3" key="1">
    <citation type="journal article" date="2023" name="Mol. Biol. Evol.">
        <title>Third-Generation Sequencing Reveals the Adaptive Role of the Epigenome in Three Deep-Sea Polychaetes.</title>
        <authorList>
            <person name="Perez M."/>
            <person name="Aroh O."/>
            <person name="Sun Y."/>
            <person name="Lan Y."/>
            <person name="Juniper S.K."/>
            <person name="Young C.R."/>
            <person name="Angers B."/>
            <person name="Qian P.Y."/>
        </authorList>
    </citation>
    <scope>NUCLEOTIDE SEQUENCE</scope>
    <source>
        <strain evidence="3">P08H-3</strain>
    </source>
</reference>
<sequence>MSEGYDRKVFEVARLRNLSMQRQLSTKLSVLSREREQARDRIALEQRMLRLQLRDMKPKLEGNSQPSRPGTVLPRGLSPEQKAMFLAMKAVKPPSISLCEFEDKLSEWKRKRELDRFELFAEREKQKKKPNNFTKISIHDLDSDSDDDQIYVTSVEALQAKIRKVSKSSRKKRRRWFVRTCCVSRNVQKLSKSATTIF</sequence>
<feature type="coiled-coil region" evidence="1">
    <location>
        <begin position="21"/>
        <end position="48"/>
    </location>
</feature>
<evidence type="ECO:0000313" key="4">
    <source>
        <dbReference type="Proteomes" id="UP001208570"/>
    </source>
</evidence>
<gene>
    <name evidence="3" type="ORF">LSH36_13g02123</name>
</gene>
<organism evidence="3 4">
    <name type="scientific">Paralvinella palmiformis</name>
    <dbReference type="NCBI Taxonomy" id="53620"/>
    <lineage>
        <taxon>Eukaryota</taxon>
        <taxon>Metazoa</taxon>
        <taxon>Spiralia</taxon>
        <taxon>Lophotrochozoa</taxon>
        <taxon>Annelida</taxon>
        <taxon>Polychaeta</taxon>
        <taxon>Sedentaria</taxon>
        <taxon>Canalipalpata</taxon>
        <taxon>Terebellida</taxon>
        <taxon>Terebelliformia</taxon>
        <taxon>Alvinellidae</taxon>
        <taxon>Paralvinella</taxon>
    </lineage>
</organism>
<proteinExistence type="predicted"/>
<name>A0AAD9KC18_9ANNE</name>
<accession>A0AAD9KC18</accession>
<protein>
    <submittedName>
        <fullName evidence="3">Uncharacterized protein</fullName>
    </submittedName>
</protein>